<dbReference type="EMBL" id="JAUSQZ010000001">
    <property type="protein sequence ID" value="MDP9829343.1"/>
    <property type="molecule type" value="Genomic_DNA"/>
</dbReference>
<dbReference type="PROSITE" id="PS00202">
    <property type="entry name" value="RUBREDOXIN"/>
    <property type="match status" value="1"/>
</dbReference>
<keyword evidence="1" id="KW-0479">Metal-binding</keyword>
<evidence type="ECO:0000256" key="1">
    <source>
        <dbReference type="ARBA" id="ARBA00022723"/>
    </source>
</evidence>
<evidence type="ECO:0000313" key="3">
    <source>
        <dbReference type="Proteomes" id="UP001235712"/>
    </source>
</evidence>
<name>A0ABT9P9H9_9ACTN</name>
<sequence length="79" mass="8320">MIVRLKADCQNCGLPADDQPQAFTVAAIHQGLALTWPCPYCGDGLRMLGRAAGLAALRSGAIIDPSARTYTARTHGPLL</sequence>
<evidence type="ECO:0000313" key="2">
    <source>
        <dbReference type="EMBL" id="MDP9829343.1"/>
    </source>
</evidence>
<comment type="caution">
    <text evidence="2">The sequence shown here is derived from an EMBL/GenBank/DDBJ whole genome shotgun (WGS) entry which is preliminary data.</text>
</comment>
<dbReference type="Proteomes" id="UP001235712">
    <property type="component" value="Unassembled WGS sequence"/>
</dbReference>
<gene>
    <name evidence="2" type="ORF">J2S57_005092</name>
</gene>
<organism evidence="2 3">
    <name type="scientific">Kineosporia succinea</name>
    <dbReference type="NCBI Taxonomy" id="84632"/>
    <lineage>
        <taxon>Bacteria</taxon>
        <taxon>Bacillati</taxon>
        <taxon>Actinomycetota</taxon>
        <taxon>Actinomycetes</taxon>
        <taxon>Kineosporiales</taxon>
        <taxon>Kineosporiaceae</taxon>
        <taxon>Kineosporia</taxon>
    </lineage>
</organism>
<proteinExistence type="predicted"/>
<reference evidence="2 3" key="1">
    <citation type="submission" date="2023-07" db="EMBL/GenBank/DDBJ databases">
        <title>Sequencing the genomes of 1000 actinobacteria strains.</title>
        <authorList>
            <person name="Klenk H.-P."/>
        </authorList>
    </citation>
    <scope>NUCLEOTIDE SEQUENCE [LARGE SCALE GENOMIC DNA]</scope>
    <source>
        <strain evidence="2 3">DSM 44388</strain>
    </source>
</reference>
<keyword evidence="3" id="KW-1185">Reference proteome</keyword>
<protein>
    <submittedName>
        <fullName evidence="2">Uncharacterized protein (DUF983 family)</fullName>
    </submittedName>
</protein>
<accession>A0ABT9P9H9</accession>
<dbReference type="InterPro" id="IPR018527">
    <property type="entry name" value="Rubredoxin_Fe_BS"/>
</dbReference>